<dbReference type="Pfam" id="PF02290">
    <property type="entry name" value="SRP14"/>
    <property type="match status" value="1"/>
</dbReference>
<feature type="compositionally biased region" description="Basic residues" evidence="8">
    <location>
        <begin position="126"/>
        <end position="138"/>
    </location>
</feature>
<keyword evidence="10" id="KW-1185">Reference proteome</keyword>
<gene>
    <name evidence="9" type="ORF">NEOLEDRAFT_1130645</name>
</gene>
<evidence type="ECO:0000256" key="1">
    <source>
        <dbReference type="ARBA" id="ARBA00004496"/>
    </source>
</evidence>
<evidence type="ECO:0000256" key="6">
    <source>
        <dbReference type="ARBA" id="ARBA00023274"/>
    </source>
</evidence>
<dbReference type="GO" id="GO:0008312">
    <property type="term" value="F:7S RNA binding"/>
    <property type="evidence" value="ECO:0007669"/>
    <property type="project" value="UniProtKB-UniRule"/>
</dbReference>
<comment type="function">
    <text evidence="7">Component of the signal recognition particle (SRP) complex, a ribonucleoprotein complex that mediates the cotranslational targeting of secretory and membrane proteins to the endoplasmic reticulum (ER).</text>
</comment>
<dbReference type="InterPro" id="IPR009018">
    <property type="entry name" value="Signal_recog_particle_SRP9/14"/>
</dbReference>
<accession>A0A165U499</accession>
<dbReference type="OrthoDB" id="19209at2759"/>
<reference evidence="9 10" key="1">
    <citation type="journal article" date="2016" name="Mol. Biol. Evol.">
        <title>Comparative Genomics of Early-Diverging Mushroom-Forming Fungi Provides Insights into the Origins of Lignocellulose Decay Capabilities.</title>
        <authorList>
            <person name="Nagy L.G."/>
            <person name="Riley R."/>
            <person name="Tritt A."/>
            <person name="Adam C."/>
            <person name="Daum C."/>
            <person name="Floudas D."/>
            <person name="Sun H."/>
            <person name="Yadav J.S."/>
            <person name="Pangilinan J."/>
            <person name="Larsson K.H."/>
            <person name="Matsuura K."/>
            <person name="Barry K."/>
            <person name="Labutti K."/>
            <person name="Kuo R."/>
            <person name="Ohm R.A."/>
            <person name="Bhattacharya S.S."/>
            <person name="Shirouzu T."/>
            <person name="Yoshinaga Y."/>
            <person name="Martin F.M."/>
            <person name="Grigoriev I.V."/>
            <person name="Hibbett D.S."/>
        </authorList>
    </citation>
    <scope>NUCLEOTIDE SEQUENCE [LARGE SCALE GENOMIC DNA]</scope>
    <source>
        <strain evidence="9 10">HHB14362 ss-1</strain>
    </source>
</reference>
<keyword evidence="5 7" id="KW-0733">Signal recognition particle</keyword>
<name>A0A165U499_9AGAM</name>
<keyword evidence="4 7" id="KW-0694">RNA-binding</keyword>
<proteinExistence type="inferred from homology"/>
<evidence type="ECO:0000313" key="9">
    <source>
        <dbReference type="EMBL" id="KZT27620.1"/>
    </source>
</evidence>
<keyword evidence="3 7" id="KW-0963">Cytoplasm</keyword>
<dbReference type="Gene3D" id="3.30.720.10">
    <property type="entry name" value="Signal recognition particle alu RNA binding heterodimer, srp9/1"/>
    <property type="match status" value="1"/>
</dbReference>
<dbReference type="GO" id="GO:0030942">
    <property type="term" value="F:endoplasmic reticulum signal peptide binding"/>
    <property type="evidence" value="ECO:0007669"/>
    <property type="project" value="UniProtKB-UniRule"/>
</dbReference>
<evidence type="ECO:0000256" key="3">
    <source>
        <dbReference type="ARBA" id="ARBA00022490"/>
    </source>
</evidence>
<evidence type="ECO:0000256" key="5">
    <source>
        <dbReference type="ARBA" id="ARBA00023135"/>
    </source>
</evidence>
<comment type="subcellular location">
    <subcellularLocation>
        <location evidence="1 7">Cytoplasm</location>
    </subcellularLocation>
</comment>
<dbReference type="Proteomes" id="UP000076761">
    <property type="component" value="Unassembled WGS sequence"/>
</dbReference>
<feature type="compositionally biased region" description="Basic and acidic residues" evidence="8">
    <location>
        <begin position="97"/>
        <end position="107"/>
    </location>
</feature>
<evidence type="ECO:0000256" key="7">
    <source>
        <dbReference type="RuleBase" id="RU368100"/>
    </source>
</evidence>
<comment type="subunit">
    <text evidence="7">Component of a fungal signal recognition particle (SRP) complex that consists of a 7SL RNA molecule (scR1) and at least six protein subunits: SRP72, SRP68, SRP54, SEC65, SRP21 and SRP14.</text>
</comment>
<dbReference type="PANTHER" id="PTHR12013">
    <property type="entry name" value="SIGNAL RECOGNITION PARTICLE 14 KD PROTEIN"/>
    <property type="match status" value="1"/>
</dbReference>
<evidence type="ECO:0000313" key="10">
    <source>
        <dbReference type="Proteomes" id="UP000076761"/>
    </source>
</evidence>
<keyword evidence="6 7" id="KW-0687">Ribonucleoprotein</keyword>
<evidence type="ECO:0000256" key="2">
    <source>
        <dbReference type="ARBA" id="ARBA00010349"/>
    </source>
</evidence>
<sequence>MQLVDHDTFLSKLTGLFESNTSSGSVWLTHKRLTHNGEDATMSEVGDDDREYPCLVRVTDGDQTFSTRVEPGQLDKFHSAYGALLKASMATLRKRDRQREKQRAEKVAKRKQRLAEPIPVEGPKRGNGRRKRQRRIKAAARQDEARKKAEEREDAREKAKAQIGS</sequence>
<feature type="region of interest" description="Disordered" evidence="8">
    <location>
        <begin position="92"/>
        <end position="165"/>
    </location>
</feature>
<dbReference type="STRING" id="1314782.A0A165U499"/>
<dbReference type="InParanoid" id="A0A165U499"/>
<evidence type="ECO:0000256" key="4">
    <source>
        <dbReference type="ARBA" id="ARBA00022884"/>
    </source>
</evidence>
<feature type="compositionally biased region" description="Basic and acidic residues" evidence="8">
    <location>
        <begin position="140"/>
        <end position="165"/>
    </location>
</feature>
<dbReference type="GO" id="GO:0006614">
    <property type="term" value="P:SRP-dependent cotranslational protein targeting to membrane"/>
    <property type="evidence" value="ECO:0007669"/>
    <property type="project" value="UniProtKB-UniRule"/>
</dbReference>
<evidence type="ECO:0000256" key="8">
    <source>
        <dbReference type="SAM" id="MobiDB-lite"/>
    </source>
</evidence>
<dbReference type="GO" id="GO:0005786">
    <property type="term" value="C:signal recognition particle, endoplasmic reticulum targeting"/>
    <property type="evidence" value="ECO:0007669"/>
    <property type="project" value="UniProtKB-UniRule"/>
</dbReference>
<protein>
    <recommendedName>
        <fullName evidence="7">Signal recognition particle subunit SRP14</fullName>
    </recommendedName>
    <alternativeName>
        <fullName evidence="7">Signal recognition particle 14 kDa protein</fullName>
    </alternativeName>
</protein>
<comment type="similarity">
    <text evidence="2 7">Belongs to the SRP14 family.</text>
</comment>
<dbReference type="InterPro" id="IPR003210">
    <property type="entry name" value="Signal_recog_particle_SRP14"/>
</dbReference>
<dbReference type="EMBL" id="KV425561">
    <property type="protein sequence ID" value="KZT27620.1"/>
    <property type="molecule type" value="Genomic_DNA"/>
</dbReference>
<dbReference type="AlphaFoldDB" id="A0A165U499"/>
<organism evidence="9 10">
    <name type="scientific">Neolentinus lepideus HHB14362 ss-1</name>
    <dbReference type="NCBI Taxonomy" id="1314782"/>
    <lineage>
        <taxon>Eukaryota</taxon>
        <taxon>Fungi</taxon>
        <taxon>Dikarya</taxon>
        <taxon>Basidiomycota</taxon>
        <taxon>Agaricomycotina</taxon>
        <taxon>Agaricomycetes</taxon>
        <taxon>Gloeophyllales</taxon>
        <taxon>Gloeophyllaceae</taxon>
        <taxon>Neolentinus</taxon>
    </lineage>
</organism>
<dbReference type="SUPFAM" id="SSF54762">
    <property type="entry name" value="Signal recognition particle alu RNA binding heterodimer, SRP9/14"/>
    <property type="match status" value="1"/>
</dbReference>